<evidence type="ECO:0000259" key="1">
    <source>
        <dbReference type="Pfam" id="PF01522"/>
    </source>
</evidence>
<organism evidence="2 3">
    <name type="scientific">Botryosphaeria dothidea</name>
    <dbReference type="NCBI Taxonomy" id="55169"/>
    <lineage>
        <taxon>Eukaryota</taxon>
        <taxon>Fungi</taxon>
        <taxon>Dikarya</taxon>
        <taxon>Ascomycota</taxon>
        <taxon>Pezizomycotina</taxon>
        <taxon>Dothideomycetes</taxon>
        <taxon>Dothideomycetes incertae sedis</taxon>
        <taxon>Botryosphaeriales</taxon>
        <taxon>Botryosphaeriaceae</taxon>
        <taxon>Botryosphaeria</taxon>
    </lineage>
</organism>
<gene>
    <name evidence="2" type="ORF">GTA08_BOTSDO13616</name>
</gene>
<dbReference type="AlphaFoldDB" id="A0A8H4J0C0"/>
<dbReference type="InterPro" id="IPR011330">
    <property type="entry name" value="Glyco_hydro/deAcase_b/a-brl"/>
</dbReference>
<dbReference type="SUPFAM" id="SSF88713">
    <property type="entry name" value="Glycoside hydrolase/deacetylase"/>
    <property type="match status" value="1"/>
</dbReference>
<dbReference type="OrthoDB" id="9970124at2759"/>
<dbReference type="EMBL" id="WWBZ02000012">
    <property type="protein sequence ID" value="KAF4310925.1"/>
    <property type="molecule type" value="Genomic_DNA"/>
</dbReference>
<keyword evidence="3" id="KW-1185">Reference proteome</keyword>
<dbReference type="Proteomes" id="UP000572817">
    <property type="component" value="Unassembled WGS sequence"/>
</dbReference>
<dbReference type="Pfam" id="PF01522">
    <property type="entry name" value="Polysacc_deac_1"/>
    <property type="match status" value="1"/>
</dbReference>
<accession>A0A8H4J0C0</accession>
<dbReference type="Gene3D" id="3.20.20.370">
    <property type="entry name" value="Glycoside hydrolase/deacetylase"/>
    <property type="match status" value="1"/>
</dbReference>
<dbReference type="PANTHER" id="PTHR43123:SF3">
    <property type="entry name" value="NODB HOMOLOGY DOMAIN-CONTAINING PROTEIN"/>
    <property type="match status" value="1"/>
</dbReference>
<reference evidence="2" key="1">
    <citation type="submission" date="2020-04" db="EMBL/GenBank/DDBJ databases">
        <title>Genome Assembly and Annotation of Botryosphaeria dothidea sdau 11-99, a Latent Pathogen of Apple Fruit Ring Rot in China.</title>
        <authorList>
            <person name="Yu C."/>
            <person name="Diao Y."/>
            <person name="Lu Q."/>
            <person name="Zhao J."/>
            <person name="Cui S."/>
            <person name="Peng C."/>
            <person name="He B."/>
            <person name="Liu H."/>
        </authorList>
    </citation>
    <scope>NUCLEOTIDE SEQUENCE [LARGE SCALE GENOMIC DNA]</scope>
    <source>
        <strain evidence="2">Sdau11-99</strain>
    </source>
</reference>
<dbReference type="GO" id="GO:0016810">
    <property type="term" value="F:hydrolase activity, acting on carbon-nitrogen (but not peptide) bonds"/>
    <property type="evidence" value="ECO:0007669"/>
    <property type="project" value="InterPro"/>
</dbReference>
<name>A0A8H4J0C0_9PEZI</name>
<evidence type="ECO:0000313" key="2">
    <source>
        <dbReference type="EMBL" id="KAF4310925.1"/>
    </source>
</evidence>
<dbReference type="PANTHER" id="PTHR43123">
    <property type="entry name" value="POLYSACCHARIDE DEACETYLASE-RELATED"/>
    <property type="match status" value="1"/>
</dbReference>
<feature type="domain" description="NodB homology" evidence="1">
    <location>
        <begin position="80"/>
        <end position="196"/>
    </location>
</feature>
<comment type="caution">
    <text evidence="2">The sequence shown here is derived from an EMBL/GenBank/DDBJ whole genome shotgun (WGS) entry which is preliminary data.</text>
</comment>
<dbReference type="InterPro" id="IPR002509">
    <property type="entry name" value="NODB_dom"/>
</dbReference>
<evidence type="ECO:0000313" key="3">
    <source>
        <dbReference type="Proteomes" id="UP000572817"/>
    </source>
</evidence>
<protein>
    <submittedName>
        <fullName evidence="2">Polysaccharide deacetylase</fullName>
    </submittedName>
</protein>
<dbReference type="GO" id="GO:0005975">
    <property type="term" value="P:carbohydrate metabolic process"/>
    <property type="evidence" value="ECO:0007669"/>
    <property type="project" value="InterPro"/>
</dbReference>
<proteinExistence type="predicted"/>
<sequence>MHVEESLQLPRDFEGFGEESHDAQWPNGARIAISFVLNYEEGGERSVLEGDGMSEPYLWEKGSSGGHRVGARYLNAEQDFEYGSRVGCWRINRLMKEFGWNMTIYAIAAAMGKRTFPTTEDHTKLKVATEKNPSFAKACVRDGHEIAAHGLRWLDFWDLGLEEDKKYIKDTCYKLKEVTGEMPVGVYFGRGTPNTHALLPIVFKEMGVPLLYSSEVYNDDVPYWIDLPWEQELPVEKREGLLLVPYNYDCNDGKFHMAPGFMSSAGQTYESYLKSTFDMLYREGGKMMNIPMHSRIVGKAGRAEALRNFMKYVSEKEGVWVATRRQIAEHYRTKFPYKPGSAKGGE</sequence>